<feature type="transmembrane region" description="Helical" evidence="1">
    <location>
        <begin position="112"/>
        <end position="131"/>
    </location>
</feature>
<dbReference type="InterPro" id="IPR038728">
    <property type="entry name" value="YkvI-like"/>
</dbReference>
<organism evidence="2 3">
    <name type="scientific">Virgibacillus natechei</name>
    <dbReference type="NCBI Taxonomy" id="1216297"/>
    <lineage>
        <taxon>Bacteria</taxon>
        <taxon>Bacillati</taxon>
        <taxon>Bacillota</taxon>
        <taxon>Bacilli</taxon>
        <taxon>Bacillales</taxon>
        <taxon>Bacillaceae</taxon>
        <taxon>Virgibacillus</taxon>
    </lineage>
</organism>
<dbReference type="PANTHER" id="PTHR37814:SF1">
    <property type="entry name" value="MEMBRANE PROTEIN"/>
    <property type="match status" value="1"/>
</dbReference>
<sequence length="272" mass="28743">MRKVLQIGSAFIGIIVGAGFASGQEILQYFTSFGYIGILGGIVATALFAYIGMILAKLGSRLQATSHRGAIYKISGRFLGTIIDYIIIFTLFGVGVVMLAGGGSILNQQFGLPAFVGSMIMTILVLLTVMLNVSRVVKVIGSITPFLILAVIILSIYNLVTVDASFASLDSVAREHPSATPNWFLSAINYVSFNIAVGVSMTLVMGGNEKNEKTAAWGGLIGGLGIGILILISHLTIFSQVDVAGTYEMPMLSIADSLLPGTGLLYSLFYLV</sequence>
<keyword evidence="1" id="KW-1133">Transmembrane helix</keyword>
<feature type="transmembrane region" description="Helical" evidence="1">
    <location>
        <begin position="33"/>
        <end position="56"/>
    </location>
</feature>
<comment type="caution">
    <text evidence="2">The sequence shown here is derived from an EMBL/GenBank/DDBJ whole genome shotgun (WGS) entry which is preliminary data.</text>
</comment>
<evidence type="ECO:0000256" key="1">
    <source>
        <dbReference type="SAM" id="Phobius"/>
    </source>
</evidence>
<keyword evidence="1" id="KW-0472">Membrane</keyword>
<dbReference type="PANTHER" id="PTHR37814">
    <property type="entry name" value="CONSERVED MEMBRANE PROTEIN"/>
    <property type="match status" value="1"/>
</dbReference>
<dbReference type="RefSeq" id="WP_319961333.1">
    <property type="nucleotide sequence ID" value="NZ_CP110224.1"/>
</dbReference>
<feature type="transmembrane region" description="Helical" evidence="1">
    <location>
        <begin position="216"/>
        <end position="237"/>
    </location>
</feature>
<keyword evidence="3" id="KW-1185">Reference proteome</keyword>
<evidence type="ECO:0000313" key="2">
    <source>
        <dbReference type="EMBL" id="MBP1971098.1"/>
    </source>
</evidence>
<feature type="transmembrane region" description="Helical" evidence="1">
    <location>
        <begin position="249"/>
        <end position="271"/>
    </location>
</feature>
<protein>
    <submittedName>
        <fullName evidence="2">Membrane protein YkvI</fullName>
    </submittedName>
</protein>
<keyword evidence="1" id="KW-0812">Transmembrane</keyword>
<reference evidence="2 3" key="1">
    <citation type="submission" date="2021-03" db="EMBL/GenBank/DDBJ databases">
        <title>Genomic Encyclopedia of Type Strains, Phase IV (KMG-IV): sequencing the most valuable type-strain genomes for metagenomic binning, comparative biology and taxonomic classification.</title>
        <authorList>
            <person name="Goeker M."/>
        </authorList>
    </citation>
    <scope>NUCLEOTIDE SEQUENCE [LARGE SCALE GENOMIC DNA]</scope>
    <source>
        <strain evidence="2 3">DSM 25609</strain>
    </source>
</reference>
<dbReference type="EMBL" id="JAGGKX010000021">
    <property type="protein sequence ID" value="MBP1971098.1"/>
    <property type="molecule type" value="Genomic_DNA"/>
</dbReference>
<feature type="transmembrane region" description="Helical" evidence="1">
    <location>
        <begin position="77"/>
        <end position="100"/>
    </location>
</feature>
<accession>A0ABS4IJG3</accession>
<dbReference type="Proteomes" id="UP001519345">
    <property type="component" value="Unassembled WGS sequence"/>
</dbReference>
<gene>
    <name evidence="2" type="ORF">J2Z83_003237</name>
</gene>
<feature type="transmembrane region" description="Helical" evidence="1">
    <location>
        <begin position="143"/>
        <end position="162"/>
    </location>
</feature>
<evidence type="ECO:0000313" key="3">
    <source>
        <dbReference type="Proteomes" id="UP001519345"/>
    </source>
</evidence>
<name>A0ABS4IJG3_9BACI</name>
<feature type="transmembrane region" description="Helical" evidence="1">
    <location>
        <begin position="182"/>
        <end position="204"/>
    </location>
</feature>
<proteinExistence type="predicted"/>